<feature type="region of interest" description="Disordered" evidence="1">
    <location>
        <begin position="213"/>
        <end position="246"/>
    </location>
</feature>
<organism evidence="2 3">
    <name type="scientific">uncultured phage cr52_1</name>
    <dbReference type="NCBI Taxonomy" id="2772079"/>
    <lineage>
        <taxon>Viruses</taxon>
        <taxon>Duplodnaviria</taxon>
        <taxon>Heunggongvirae</taxon>
        <taxon>Uroviricota</taxon>
        <taxon>Caudoviricetes</taxon>
        <taxon>Crassvirales</taxon>
        <taxon>Suoliviridae</taxon>
        <taxon>Loutivirinae</taxon>
        <taxon>Buchavirus</taxon>
        <taxon>Buchavirus copri</taxon>
    </lineage>
</organism>
<proteinExistence type="predicted"/>
<dbReference type="Proteomes" id="UP000594150">
    <property type="component" value="Segment"/>
</dbReference>
<keyword evidence="3" id="KW-1185">Reference proteome</keyword>
<sequence length="246" mass="27977">MKCQITSMLEYEIEKGFNDVEYCFLITANPIDTESNAMSEEELNRLIMEGGDISEIANKSNISPFRTILFPNTQQICDIFLSLLDKNEEREKKGEKPVFPTINLNRFEQETPEPYFRRYTKDGDSVKEGDWIIAQTGDETLPNDPMKRKVFRSIWVTAICKTDANGVDIPTENVVRKAARAYTNGLETQAGSGKMIVPCAMQIKLEAKKAVANAPKENNQTGGDELLTNEFEKEQTRPRRRPLSRL</sequence>
<dbReference type="RefSeq" id="YP_010112144.1">
    <property type="nucleotide sequence ID" value="NC_055888.1"/>
</dbReference>
<dbReference type="GeneID" id="65130605"/>
<evidence type="ECO:0000256" key="1">
    <source>
        <dbReference type="SAM" id="MobiDB-lite"/>
    </source>
</evidence>
<evidence type="ECO:0000313" key="3">
    <source>
        <dbReference type="Proteomes" id="UP000594150"/>
    </source>
</evidence>
<dbReference type="EMBL" id="MT774395">
    <property type="protein sequence ID" value="QOR56692.1"/>
    <property type="molecule type" value="Genomic_DNA"/>
</dbReference>
<name>A0A7M1RSD1_9CAUD</name>
<protein>
    <submittedName>
        <fullName evidence="2">Uncharacterized protein</fullName>
    </submittedName>
</protein>
<reference evidence="2 3" key="1">
    <citation type="submission" date="2020-07" db="EMBL/GenBank/DDBJ databases">
        <title>Taxonomic proposal: Crassvirales, a new order of highly abundant and diverse bacterial viruses.</title>
        <authorList>
            <person name="Shkoporov A.N."/>
            <person name="Stockdale S.R."/>
            <person name="Guerin E."/>
            <person name="Ross R.P."/>
            <person name="Hill C."/>
        </authorList>
    </citation>
    <scope>NUCLEOTIDE SEQUENCE [LARGE SCALE GENOMIC DNA]</scope>
</reference>
<evidence type="ECO:0000313" key="2">
    <source>
        <dbReference type="EMBL" id="QOR56692.1"/>
    </source>
</evidence>
<accession>A0A7M1RSD1</accession>
<dbReference type="KEGG" id="vg:65130605"/>